<sequence length="51" mass="5767">MPLHLHLYMLRDISGGLCLQIQLFIQDLNQITNEIKRMELSGTSIIPPSSS</sequence>
<reference evidence="1" key="2">
    <citation type="submission" date="2020-11" db="EMBL/GenBank/DDBJ databases">
        <authorList>
            <person name="McCartney M.A."/>
            <person name="Auch B."/>
            <person name="Kono T."/>
            <person name="Mallez S."/>
            <person name="Becker A."/>
            <person name="Gohl D.M."/>
            <person name="Silverstein K.A.T."/>
            <person name="Koren S."/>
            <person name="Bechman K.B."/>
            <person name="Herman A."/>
            <person name="Abrahante J.E."/>
            <person name="Garbe J."/>
        </authorList>
    </citation>
    <scope>NUCLEOTIDE SEQUENCE</scope>
    <source>
        <strain evidence="1">Duluth1</strain>
        <tissue evidence="1">Whole animal</tissue>
    </source>
</reference>
<comment type="caution">
    <text evidence="1">The sequence shown here is derived from an EMBL/GenBank/DDBJ whole genome shotgun (WGS) entry which is preliminary data.</text>
</comment>
<evidence type="ECO:0000313" key="1">
    <source>
        <dbReference type="EMBL" id="KAH3886208.1"/>
    </source>
</evidence>
<accession>A0A9D4N1P8</accession>
<keyword evidence="2" id="KW-1185">Reference proteome</keyword>
<protein>
    <submittedName>
        <fullName evidence="1">Uncharacterized protein</fullName>
    </submittedName>
</protein>
<dbReference type="EMBL" id="JAIWYP010000001">
    <property type="protein sequence ID" value="KAH3886208.1"/>
    <property type="molecule type" value="Genomic_DNA"/>
</dbReference>
<dbReference type="AlphaFoldDB" id="A0A9D4N1P8"/>
<evidence type="ECO:0000313" key="2">
    <source>
        <dbReference type="Proteomes" id="UP000828390"/>
    </source>
</evidence>
<proteinExistence type="predicted"/>
<name>A0A9D4N1P8_DREPO</name>
<organism evidence="1 2">
    <name type="scientific">Dreissena polymorpha</name>
    <name type="common">Zebra mussel</name>
    <name type="synonym">Mytilus polymorpha</name>
    <dbReference type="NCBI Taxonomy" id="45954"/>
    <lineage>
        <taxon>Eukaryota</taxon>
        <taxon>Metazoa</taxon>
        <taxon>Spiralia</taxon>
        <taxon>Lophotrochozoa</taxon>
        <taxon>Mollusca</taxon>
        <taxon>Bivalvia</taxon>
        <taxon>Autobranchia</taxon>
        <taxon>Heteroconchia</taxon>
        <taxon>Euheterodonta</taxon>
        <taxon>Imparidentia</taxon>
        <taxon>Neoheterodontei</taxon>
        <taxon>Myida</taxon>
        <taxon>Dreissenoidea</taxon>
        <taxon>Dreissenidae</taxon>
        <taxon>Dreissena</taxon>
    </lineage>
</organism>
<reference evidence="1" key="1">
    <citation type="journal article" date="2019" name="bioRxiv">
        <title>The Genome of the Zebra Mussel, Dreissena polymorpha: A Resource for Invasive Species Research.</title>
        <authorList>
            <person name="McCartney M.A."/>
            <person name="Auch B."/>
            <person name="Kono T."/>
            <person name="Mallez S."/>
            <person name="Zhang Y."/>
            <person name="Obille A."/>
            <person name="Becker A."/>
            <person name="Abrahante J.E."/>
            <person name="Garbe J."/>
            <person name="Badalamenti J.P."/>
            <person name="Herman A."/>
            <person name="Mangelson H."/>
            <person name="Liachko I."/>
            <person name="Sullivan S."/>
            <person name="Sone E.D."/>
            <person name="Koren S."/>
            <person name="Silverstein K.A.T."/>
            <person name="Beckman K.B."/>
            <person name="Gohl D.M."/>
        </authorList>
    </citation>
    <scope>NUCLEOTIDE SEQUENCE</scope>
    <source>
        <strain evidence="1">Duluth1</strain>
        <tissue evidence="1">Whole animal</tissue>
    </source>
</reference>
<gene>
    <name evidence="1" type="ORF">DPMN_010209</name>
</gene>
<dbReference type="Proteomes" id="UP000828390">
    <property type="component" value="Unassembled WGS sequence"/>
</dbReference>